<comment type="caution">
    <text evidence="3">The sequence shown here is derived from an EMBL/GenBank/DDBJ whole genome shotgun (WGS) entry which is preliminary data.</text>
</comment>
<evidence type="ECO:0008006" key="5">
    <source>
        <dbReference type="Google" id="ProtNLM"/>
    </source>
</evidence>
<keyword evidence="2" id="KW-1133">Transmembrane helix</keyword>
<evidence type="ECO:0000313" key="4">
    <source>
        <dbReference type="Proteomes" id="UP000654471"/>
    </source>
</evidence>
<gene>
    <name evidence="3" type="ORF">GCM10010211_43980</name>
</gene>
<organism evidence="3 4">
    <name type="scientific">Streptomyces albospinus</name>
    <dbReference type="NCBI Taxonomy" id="285515"/>
    <lineage>
        <taxon>Bacteria</taxon>
        <taxon>Bacillati</taxon>
        <taxon>Actinomycetota</taxon>
        <taxon>Actinomycetes</taxon>
        <taxon>Kitasatosporales</taxon>
        <taxon>Streptomycetaceae</taxon>
        <taxon>Streptomyces</taxon>
    </lineage>
</organism>
<feature type="region of interest" description="Disordered" evidence="1">
    <location>
        <begin position="1"/>
        <end position="22"/>
    </location>
</feature>
<keyword evidence="2" id="KW-0812">Transmembrane</keyword>
<dbReference type="RefSeq" id="WP_189302516.1">
    <property type="nucleotide sequence ID" value="NZ_BMRP01000015.1"/>
</dbReference>
<evidence type="ECO:0000256" key="2">
    <source>
        <dbReference type="SAM" id="Phobius"/>
    </source>
</evidence>
<dbReference type="Proteomes" id="UP000654471">
    <property type="component" value="Unassembled WGS sequence"/>
</dbReference>
<keyword evidence="4" id="KW-1185">Reference proteome</keyword>
<feature type="transmembrane region" description="Helical" evidence="2">
    <location>
        <begin position="388"/>
        <end position="406"/>
    </location>
</feature>
<accession>A0ABQ2V933</accession>
<feature type="transmembrane region" description="Helical" evidence="2">
    <location>
        <begin position="247"/>
        <end position="266"/>
    </location>
</feature>
<feature type="transmembrane region" description="Helical" evidence="2">
    <location>
        <begin position="273"/>
        <end position="294"/>
    </location>
</feature>
<sequence>MDASTGSGDHHSPRDDRPLNAAEREEYERLRGAASVHRRRLRYASASILLILAFLLAPLAVVATWLNNEVTDTGRYVETVAPLASEPAVQNALTDRLTNRVVNAVDVPALTASLARALDRAGAPPLVVDHSQALTEPLKNALTSAVHTIVAKVVKSDQFRDVWRSANRVAHENVVNVLTGEGNRALQAKGDTIVLNIGTVVDHVKQRLADHGYRAAAKIPDIDRTIPLLQVSQLNKAQSAMRLLDIVGNWLPVSTIALAALAVRAAPAHRVTLMTAAIGIGIMMVALLIGLAVARQVYLDSVPPTTLPRNAAAAIYDTLVRFLRLSTRTVLVVAVITALAGYLYGPGRGARFLRTASARGTGSAGRALARAGLDTGAFGRWLDAHRRWTTGVVIAAGALALFLWNLPTPGVVALALGIVVLALILLGILAAAGTRAPPAAAPPAPGGAP</sequence>
<dbReference type="EMBL" id="BMRP01000015">
    <property type="protein sequence ID" value="GGU73312.1"/>
    <property type="molecule type" value="Genomic_DNA"/>
</dbReference>
<evidence type="ECO:0000313" key="3">
    <source>
        <dbReference type="EMBL" id="GGU73312.1"/>
    </source>
</evidence>
<name>A0ABQ2V933_9ACTN</name>
<reference evidence="4" key="1">
    <citation type="journal article" date="2019" name="Int. J. Syst. Evol. Microbiol.">
        <title>The Global Catalogue of Microorganisms (GCM) 10K type strain sequencing project: providing services to taxonomists for standard genome sequencing and annotation.</title>
        <authorList>
            <consortium name="The Broad Institute Genomics Platform"/>
            <consortium name="The Broad Institute Genome Sequencing Center for Infectious Disease"/>
            <person name="Wu L."/>
            <person name="Ma J."/>
        </authorList>
    </citation>
    <scope>NUCLEOTIDE SEQUENCE [LARGE SCALE GENOMIC DNA]</scope>
    <source>
        <strain evidence="4">JCM 3399</strain>
    </source>
</reference>
<evidence type="ECO:0000256" key="1">
    <source>
        <dbReference type="SAM" id="MobiDB-lite"/>
    </source>
</evidence>
<feature type="compositionally biased region" description="Basic and acidic residues" evidence="1">
    <location>
        <begin position="8"/>
        <end position="22"/>
    </location>
</feature>
<feature type="transmembrane region" description="Helical" evidence="2">
    <location>
        <begin position="412"/>
        <end position="432"/>
    </location>
</feature>
<proteinExistence type="predicted"/>
<protein>
    <recommendedName>
        <fullName evidence="5">Integral membrane protein</fullName>
    </recommendedName>
</protein>
<keyword evidence="2" id="KW-0472">Membrane</keyword>
<feature type="transmembrane region" description="Helical" evidence="2">
    <location>
        <begin position="43"/>
        <end position="66"/>
    </location>
</feature>
<feature type="transmembrane region" description="Helical" evidence="2">
    <location>
        <begin position="325"/>
        <end position="344"/>
    </location>
</feature>